<feature type="non-terminal residue" evidence="4">
    <location>
        <position position="1"/>
    </location>
</feature>
<comment type="caution">
    <text evidence="4">The sequence shown here is derived from an EMBL/GenBank/DDBJ whole genome shotgun (WGS) entry which is preliminary data.</text>
</comment>
<keyword evidence="2" id="KW-0732">Signal</keyword>
<dbReference type="EMBL" id="VYZF01000067">
    <property type="protein sequence ID" value="NWT36792.1"/>
    <property type="molecule type" value="Genomic_DNA"/>
</dbReference>
<evidence type="ECO:0000256" key="2">
    <source>
        <dbReference type="SAM" id="SignalP"/>
    </source>
</evidence>
<dbReference type="PANTHER" id="PTHR15863">
    <property type="entry name" value="MRN COMPLEX-INTERACTING PROTEIN"/>
    <property type="match status" value="1"/>
</dbReference>
<dbReference type="InterPro" id="IPR032739">
    <property type="entry name" value="MRNIP"/>
</dbReference>
<feature type="chain" id="PRO_5029492372" evidence="2">
    <location>
        <begin position="16"/>
        <end position="338"/>
    </location>
</feature>
<keyword evidence="5" id="KW-1185">Reference proteome</keyword>
<sequence length="338" mass="36627">LFIFLLLFLQVYGQGSGPDCRHHVQKLNLLQGEAEEAIGWTSRCVEESVNDSKNVAAQREDSSLQQEGRAEVSRWSKYLDKDSEGQEDGEDEAGMERQQFCSRRKNTVEEQRKQQNFLSSDVQDYAEENGAFQLAYGAKKRKKCVVAVADQDDGDAVSGDSMVPAVCESVAPEENTQTPTACTKPSKWEEFLSCSDSCSKNAARVTLSPQEGSGRLELHSTTAADDGVASRCLEQAGRALPPGTGFEFKKHVANTEGLALKLLGTSSSCSVEDDVLFGEPQSQLIRAGSGVSGPTAGRCCLESMRRANALVNCNTGPNPSSVSCEHLFCTGEEFDDDL</sequence>
<dbReference type="GO" id="GO:0003682">
    <property type="term" value="F:chromatin binding"/>
    <property type="evidence" value="ECO:0007669"/>
    <property type="project" value="TreeGrafter"/>
</dbReference>
<dbReference type="GO" id="GO:0005634">
    <property type="term" value="C:nucleus"/>
    <property type="evidence" value="ECO:0007669"/>
    <property type="project" value="TreeGrafter"/>
</dbReference>
<dbReference type="Proteomes" id="UP000524558">
    <property type="component" value="Unassembled WGS sequence"/>
</dbReference>
<gene>
    <name evidence="4" type="primary">Mrnip</name>
    <name evidence="4" type="ORF">CHRMAC_R15386</name>
</gene>
<protein>
    <submittedName>
        <fullName evidence="4">MRNIP protein</fullName>
    </submittedName>
</protein>
<evidence type="ECO:0000313" key="5">
    <source>
        <dbReference type="Proteomes" id="UP000524558"/>
    </source>
</evidence>
<dbReference type="GO" id="GO:0007095">
    <property type="term" value="P:mitotic G2 DNA damage checkpoint signaling"/>
    <property type="evidence" value="ECO:0007669"/>
    <property type="project" value="TreeGrafter"/>
</dbReference>
<feature type="region of interest" description="Disordered" evidence="1">
    <location>
        <begin position="77"/>
        <end position="105"/>
    </location>
</feature>
<evidence type="ECO:0000256" key="1">
    <source>
        <dbReference type="SAM" id="MobiDB-lite"/>
    </source>
</evidence>
<evidence type="ECO:0000313" key="4">
    <source>
        <dbReference type="EMBL" id="NWT36792.1"/>
    </source>
</evidence>
<feature type="domain" description="MRN complex-interacting protein N-terminal" evidence="3">
    <location>
        <begin position="9"/>
        <end position="78"/>
    </location>
</feature>
<accession>A0A7K5N298</accession>
<dbReference type="Pfam" id="PF15749">
    <property type="entry name" value="MRNIP"/>
    <property type="match status" value="1"/>
</dbReference>
<organism evidence="4 5">
    <name type="scientific">Chroicocephalus maculipennis</name>
    <name type="common">Brown-hooded gull</name>
    <name type="synonym">Larus maculipennis</name>
    <dbReference type="NCBI Taxonomy" id="287016"/>
    <lineage>
        <taxon>Eukaryota</taxon>
        <taxon>Metazoa</taxon>
        <taxon>Chordata</taxon>
        <taxon>Craniata</taxon>
        <taxon>Vertebrata</taxon>
        <taxon>Euteleostomi</taxon>
        <taxon>Archelosauria</taxon>
        <taxon>Archosauria</taxon>
        <taxon>Dinosauria</taxon>
        <taxon>Saurischia</taxon>
        <taxon>Theropoda</taxon>
        <taxon>Coelurosauria</taxon>
        <taxon>Aves</taxon>
        <taxon>Neognathae</taxon>
        <taxon>Neoaves</taxon>
        <taxon>Charadriiformes</taxon>
        <taxon>Laridae</taxon>
        <taxon>Chroicocephalus</taxon>
    </lineage>
</organism>
<reference evidence="4 5" key="1">
    <citation type="submission" date="2019-09" db="EMBL/GenBank/DDBJ databases">
        <title>Bird 10,000 Genomes (B10K) Project - Family phase.</title>
        <authorList>
            <person name="Zhang G."/>
        </authorList>
    </citation>
    <scope>NUCLEOTIDE SEQUENCE [LARGE SCALE GENOMIC DNA]</scope>
    <source>
        <strain evidence="4">B10K-DU-021-33</strain>
        <tissue evidence="4">Mixed tissue sample</tissue>
    </source>
</reference>
<feature type="non-terminal residue" evidence="4">
    <location>
        <position position="338"/>
    </location>
</feature>
<dbReference type="InterPro" id="IPR049472">
    <property type="entry name" value="MRNIP_N"/>
</dbReference>
<evidence type="ECO:0000259" key="3">
    <source>
        <dbReference type="Pfam" id="PF15749"/>
    </source>
</evidence>
<name>A0A7K5N298_CHRMC</name>
<feature type="signal peptide" evidence="2">
    <location>
        <begin position="1"/>
        <end position="15"/>
    </location>
</feature>
<dbReference type="PANTHER" id="PTHR15863:SF2">
    <property type="entry name" value="MRN COMPLEX-INTERACTING PROTEIN"/>
    <property type="match status" value="1"/>
</dbReference>
<proteinExistence type="predicted"/>
<dbReference type="AlphaFoldDB" id="A0A7K5N298"/>